<protein>
    <submittedName>
        <fullName evidence="1">Uncharacterized protein</fullName>
    </submittedName>
</protein>
<evidence type="ECO:0000313" key="1">
    <source>
        <dbReference type="EMBL" id="TKD09672.1"/>
    </source>
</evidence>
<dbReference type="OrthoDB" id="5503360at2"/>
<dbReference type="RefSeq" id="WP_136928895.1">
    <property type="nucleotide sequence ID" value="NZ_SSMQ01000009.1"/>
</dbReference>
<sequence>MNNEAGTKTRSPLRTLRLGTVTAASAETAQPVSERYAPRSAMRPMAPDYFSIPPEPAGVVHVLSTEPRSAPGSRRLRTPLDEMNEILRKMEIRELGDVLLHAQRLLASRGKAPDPDVISAILAAMGRLYGAYRNAPGVPMPILRGALSDIPRKLVDDALLEAEARRMLRLVVVSPLTPFVERAAGIHDPRRGLLYFVSAPDGTPREPEPMRRR</sequence>
<comment type="caution">
    <text evidence="1">The sequence shown here is derived from an EMBL/GenBank/DDBJ whole genome shotgun (WGS) entry which is preliminary data.</text>
</comment>
<evidence type="ECO:0000313" key="2">
    <source>
        <dbReference type="Proteomes" id="UP000309215"/>
    </source>
</evidence>
<dbReference type="EMBL" id="SSMQ01000009">
    <property type="protein sequence ID" value="TKD09672.1"/>
    <property type="molecule type" value="Genomic_DNA"/>
</dbReference>
<organism evidence="1 2">
    <name type="scientific">Polyangium fumosum</name>
    <dbReference type="NCBI Taxonomy" id="889272"/>
    <lineage>
        <taxon>Bacteria</taxon>
        <taxon>Pseudomonadati</taxon>
        <taxon>Myxococcota</taxon>
        <taxon>Polyangia</taxon>
        <taxon>Polyangiales</taxon>
        <taxon>Polyangiaceae</taxon>
        <taxon>Polyangium</taxon>
    </lineage>
</organism>
<gene>
    <name evidence="1" type="ORF">E8A74_10850</name>
</gene>
<proteinExistence type="predicted"/>
<dbReference type="AlphaFoldDB" id="A0A4U1JET2"/>
<name>A0A4U1JET2_9BACT</name>
<keyword evidence="2" id="KW-1185">Reference proteome</keyword>
<reference evidence="1 2" key="1">
    <citation type="submission" date="2019-04" db="EMBL/GenBank/DDBJ databases">
        <authorList>
            <person name="Li Y."/>
            <person name="Wang J."/>
        </authorList>
    </citation>
    <scope>NUCLEOTIDE SEQUENCE [LARGE SCALE GENOMIC DNA]</scope>
    <source>
        <strain evidence="1 2">DSM 14668</strain>
    </source>
</reference>
<accession>A0A4U1JET2</accession>
<dbReference type="Proteomes" id="UP000309215">
    <property type="component" value="Unassembled WGS sequence"/>
</dbReference>